<dbReference type="Proteomes" id="UP000023152">
    <property type="component" value="Unassembled WGS sequence"/>
</dbReference>
<dbReference type="AlphaFoldDB" id="X6M2I6"/>
<comment type="caution">
    <text evidence="4">The sequence shown here is derived from an EMBL/GenBank/DDBJ whole genome shotgun (WGS) entry which is preliminary data.</text>
</comment>
<organism evidence="4 5">
    <name type="scientific">Reticulomyxa filosa</name>
    <dbReference type="NCBI Taxonomy" id="46433"/>
    <lineage>
        <taxon>Eukaryota</taxon>
        <taxon>Sar</taxon>
        <taxon>Rhizaria</taxon>
        <taxon>Retaria</taxon>
        <taxon>Foraminifera</taxon>
        <taxon>Monothalamids</taxon>
        <taxon>Reticulomyxidae</taxon>
        <taxon>Reticulomyxa</taxon>
    </lineage>
</organism>
<protein>
    <submittedName>
        <fullName evidence="4">F-box and wd40 domain protein</fullName>
    </submittedName>
</protein>
<evidence type="ECO:0000256" key="1">
    <source>
        <dbReference type="ARBA" id="ARBA00022574"/>
    </source>
</evidence>
<dbReference type="EMBL" id="ASPP01026394">
    <property type="protein sequence ID" value="ETO07195.1"/>
    <property type="molecule type" value="Genomic_DNA"/>
</dbReference>
<reference evidence="4 5" key="1">
    <citation type="journal article" date="2013" name="Curr. Biol.">
        <title>The Genome of the Foraminiferan Reticulomyxa filosa.</title>
        <authorList>
            <person name="Glockner G."/>
            <person name="Hulsmann N."/>
            <person name="Schleicher M."/>
            <person name="Noegel A.A."/>
            <person name="Eichinger L."/>
            <person name="Gallinger C."/>
            <person name="Pawlowski J."/>
            <person name="Sierra R."/>
            <person name="Euteneuer U."/>
            <person name="Pillet L."/>
            <person name="Moustafa A."/>
            <person name="Platzer M."/>
            <person name="Groth M."/>
            <person name="Szafranski K."/>
            <person name="Schliwa M."/>
        </authorList>
    </citation>
    <scope>NUCLEOTIDE SEQUENCE [LARGE SCALE GENOMIC DNA]</scope>
</reference>
<dbReference type="InterPro" id="IPR015943">
    <property type="entry name" value="WD40/YVTN_repeat-like_dom_sf"/>
</dbReference>
<feature type="repeat" description="WD" evidence="3">
    <location>
        <begin position="48"/>
        <end position="95"/>
    </location>
</feature>
<evidence type="ECO:0000256" key="3">
    <source>
        <dbReference type="PROSITE-ProRule" id="PRU00221"/>
    </source>
</evidence>
<dbReference type="PANTHER" id="PTHR19879:SF9">
    <property type="entry name" value="TRANSCRIPTION INITIATION FACTOR TFIID SUBUNIT 5"/>
    <property type="match status" value="1"/>
</dbReference>
<dbReference type="PROSITE" id="PS50082">
    <property type="entry name" value="WD_REPEATS_2"/>
    <property type="match status" value="2"/>
</dbReference>
<feature type="repeat" description="WD" evidence="3">
    <location>
        <begin position="4"/>
        <end position="47"/>
    </location>
</feature>
<keyword evidence="2" id="KW-0677">Repeat</keyword>
<dbReference type="InterPro" id="IPR001680">
    <property type="entry name" value="WD40_rpt"/>
</dbReference>
<keyword evidence="5" id="KW-1185">Reference proteome</keyword>
<keyword evidence="1 3" id="KW-0853">WD repeat</keyword>
<dbReference type="Pfam" id="PF00400">
    <property type="entry name" value="WD40"/>
    <property type="match status" value="2"/>
</dbReference>
<evidence type="ECO:0000313" key="4">
    <source>
        <dbReference type="EMBL" id="ETO07195.1"/>
    </source>
</evidence>
<sequence length="145" mass="16898">MNTFTGHNGIVWNIDYSIFDDCQFICSGSKDETICVWDVGNNKLFQSFHKHLGSVNCVKFSPYHYYKYRQNVISSSSHDGTIRFWDFKDNQQLQIFKHSDHVGGIEFSQFTCGRYLCFGSYNNTINLLDVEIPKSLHVFNGHENY</sequence>
<feature type="non-terminal residue" evidence="4">
    <location>
        <position position="145"/>
    </location>
</feature>
<dbReference type="Gene3D" id="2.130.10.10">
    <property type="entry name" value="YVTN repeat-like/Quinoprotein amine dehydrogenase"/>
    <property type="match status" value="1"/>
</dbReference>
<dbReference type="PROSITE" id="PS50294">
    <property type="entry name" value="WD_REPEATS_REGION"/>
    <property type="match status" value="1"/>
</dbReference>
<dbReference type="OrthoDB" id="371245at2759"/>
<gene>
    <name evidence="4" type="ORF">RFI_30200</name>
</gene>
<dbReference type="SUPFAM" id="SSF50978">
    <property type="entry name" value="WD40 repeat-like"/>
    <property type="match status" value="1"/>
</dbReference>
<evidence type="ECO:0000313" key="5">
    <source>
        <dbReference type="Proteomes" id="UP000023152"/>
    </source>
</evidence>
<accession>X6M2I6</accession>
<proteinExistence type="predicted"/>
<name>X6M2I6_RETFI</name>
<dbReference type="PROSITE" id="PS00678">
    <property type="entry name" value="WD_REPEATS_1"/>
    <property type="match status" value="2"/>
</dbReference>
<dbReference type="InterPro" id="IPR036322">
    <property type="entry name" value="WD40_repeat_dom_sf"/>
</dbReference>
<evidence type="ECO:0000256" key="2">
    <source>
        <dbReference type="ARBA" id="ARBA00022737"/>
    </source>
</evidence>
<dbReference type="SMART" id="SM00320">
    <property type="entry name" value="WD40"/>
    <property type="match status" value="3"/>
</dbReference>
<dbReference type="PANTHER" id="PTHR19879">
    <property type="entry name" value="TRANSCRIPTION INITIATION FACTOR TFIID"/>
    <property type="match status" value="1"/>
</dbReference>
<dbReference type="InterPro" id="IPR019775">
    <property type="entry name" value="WD40_repeat_CS"/>
</dbReference>